<dbReference type="Pfam" id="PF00005">
    <property type="entry name" value="ABC_tran"/>
    <property type="match status" value="1"/>
</dbReference>
<comment type="caution">
    <text evidence="10">The sequence shown here is derived from an EMBL/GenBank/DDBJ whole genome shotgun (WGS) entry which is preliminary data.</text>
</comment>
<dbReference type="InterPro" id="IPR039421">
    <property type="entry name" value="Type_1_exporter"/>
</dbReference>
<evidence type="ECO:0000256" key="1">
    <source>
        <dbReference type="ARBA" id="ARBA00004651"/>
    </source>
</evidence>
<dbReference type="GO" id="GO:0015421">
    <property type="term" value="F:ABC-type oligopeptide transporter activity"/>
    <property type="evidence" value="ECO:0007669"/>
    <property type="project" value="TreeGrafter"/>
</dbReference>
<evidence type="ECO:0000256" key="4">
    <source>
        <dbReference type="ARBA" id="ARBA00022840"/>
    </source>
</evidence>
<dbReference type="GO" id="GO:0016887">
    <property type="term" value="F:ATP hydrolysis activity"/>
    <property type="evidence" value="ECO:0007669"/>
    <property type="project" value="InterPro"/>
</dbReference>
<protein>
    <submittedName>
        <fullName evidence="10">ATP-binding cassette domain-containing protein</fullName>
    </submittedName>
</protein>
<evidence type="ECO:0000256" key="7">
    <source>
        <dbReference type="SAM" id="Phobius"/>
    </source>
</evidence>
<dbReference type="InterPro" id="IPR017871">
    <property type="entry name" value="ABC_transporter-like_CS"/>
</dbReference>
<feature type="transmembrane region" description="Helical" evidence="7">
    <location>
        <begin position="63"/>
        <end position="88"/>
    </location>
</feature>
<dbReference type="PROSITE" id="PS00211">
    <property type="entry name" value="ABC_TRANSPORTER_1"/>
    <property type="match status" value="1"/>
</dbReference>
<feature type="domain" description="ABC transporter" evidence="8">
    <location>
        <begin position="343"/>
        <end position="560"/>
    </location>
</feature>
<evidence type="ECO:0000313" key="11">
    <source>
        <dbReference type="Proteomes" id="UP000335415"/>
    </source>
</evidence>
<dbReference type="PANTHER" id="PTHR43394">
    <property type="entry name" value="ATP-DEPENDENT PERMEASE MDL1, MITOCHONDRIAL"/>
    <property type="match status" value="1"/>
</dbReference>
<feature type="transmembrane region" description="Helical" evidence="7">
    <location>
        <begin position="142"/>
        <end position="162"/>
    </location>
</feature>
<evidence type="ECO:0000256" key="3">
    <source>
        <dbReference type="ARBA" id="ARBA00022741"/>
    </source>
</evidence>
<dbReference type="OrthoDB" id="9801477at2"/>
<dbReference type="EMBL" id="VYKJ01000032">
    <property type="protein sequence ID" value="KAA8994252.1"/>
    <property type="molecule type" value="Genomic_DNA"/>
</dbReference>
<dbReference type="AlphaFoldDB" id="A0A5J5FPS4"/>
<dbReference type="InterPro" id="IPR027417">
    <property type="entry name" value="P-loop_NTPase"/>
</dbReference>
<evidence type="ECO:0000256" key="2">
    <source>
        <dbReference type="ARBA" id="ARBA00022692"/>
    </source>
</evidence>
<evidence type="ECO:0000313" key="10">
    <source>
        <dbReference type="EMBL" id="KAA8994252.1"/>
    </source>
</evidence>
<dbReference type="SUPFAM" id="SSF90123">
    <property type="entry name" value="ABC transporter transmembrane region"/>
    <property type="match status" value="1"/>
</dbReference>
<evidence type="ECO:0000259" key="9">
    <source>
        <dbReference type="PROSITE" id="PS50929"/>
    </source>
</evidence>
<keyword evidence="2 7" id="KW-0812">Transmembrane</keyword>
<proteinExistence type="predicted"/>
<sequence length="560" mass="62707">MRKLAIIFKALMPLLSRNAKLSAILILILSFSSIFAVSFSPVLMSKITDGINTKNQANGNMSVFLWLGMCYVFLITTTKIISLTSLYLQSMLRVSCLSSISNKFLIDIYNKDQPKSMNENTGGVAQRLNNLTNDLYSLINNLAFNVIPPLFQVFFSIIVILISRDYVVALIFLVYICIFISVNHYFTTRVIVYRKDLMKSGVQAYTLLTDSVKNISAAKSCNSFEFFFQRYSGYLLKDVVIQKKYWKNNSLLVGVTSLITLVFFSSTFLFTLFRTVSGEVSLGHFVMISSYIFLLSSPLDNIGQMLSQVKQSISTLFPFFEKNNFNEESLSPSIVPNSDGVNIHIKNLKFKFEDGVLFDNVNLEVPSGAFVTIKGRSGSGKTTLANLIARRLNPADNEIFFNGVDINAIHRSELSDISYFVTQNESVFMDTIEFNLRIAKPMASRDELLCAIKLASLTDDFLTAGNDILSIKLGDDGEAISGGQKQRLSLARLFLRNPKLIILDEVTSSLDVSNADIIMRNIRQSFPNATILNITHKESMLEYSDSLIMIDNGEVAMSNN</sequence>
<evidence type="ECO:0000256" key="6">
    <source>
        <dbReference type="ARBA" id="ARBA00023136"/>
    </source>
</evidence>
<feature type="transmembrane region" description="Helical" evidence="7">
    <location>
        <begin position="21"/>
        <end position="43"/>
    </location>
</feature>
<comment type="subcellular location">
    <subcellularLocation>
        <location evidence="1">Cell membrane</location>
        <topology evidence="1">Multi-pass membrane protein</topology>
    </subcellularLocation>
</comment>
<dbReference type="GO" id="GO:0005886">
    <property type="term" value="C:plasma membrane"/>
    <property type="evidence" value="ECO:0007669"/>
    <property type="project" value="UniProtKB-SubCell"/>
</dbReference>
<evidence type="ECO:0000256" key="5">
    <source>
        <dbReference type="ARBA" id="ARBA00022989"/>
    </source>
</evidence>
<dbReference type="GO" id="GO:0005524">
    <property type="term" value="F:ATP binding"/>
    <property type="evidence" value="ECO:0007669"/>
    <property type="project" value="UniProtKB-KW"/>
</dbReference>
<gene>
    <name evidence="10" type="ORF">FJU30_26375</name>
</gene>
<dbReference type="CDD" id="cd03228">
    <property type="entry name" value="ABCC_MRP_Like"/>
    <property type="match status" value="1"/>
</dbReference>
<dbReference type="InterPro" id="IPR011527">
    <property type="entry name" value="ABC1_TM_dom"/>
</dbReference>
<dbReference type="PANTHER" id="PTHR43394:SF1">
    <property type="entry name" value="ATP-BINDING CASSETTE SUB-FAMILY B MEMBER 10, MITOCHONDRIAL"/>
    <property type="match status" value="1"/>
</dbReference>
<keyword evidence="6 7" id="KW-0472">Membrane</keyword>
<keyword evidence="4 10" id="KW-0067">ATP-binding</keyword>
<dbReference type="PROSITE" id="PS50893">
    <property type="entry name" value="ABC_TRANSPORTER_2"/>
    <property type="match status" value="1"/>
</dbReference>
<dbReference type="PROSITE" id="PS50929">
    <property type="entry name" value="ABC_TM1F"/>
    <property type="match status" value="1"/>
</dbReference>
<accession>A0A5J5FPS4</accession>
<feature type="transmembrane region" description="Helical" evidence="7">
    <location>
        <begin position="251"/>
        <end position="273"/>
    </location>
</feature>
<dbReference type="Proteomes" id="UP000335415">
    <property type="component" value="Unassembled WGS sequence"/>
</dbReference>
<dbReference type="Gene3D" id="1.20.1560.10">
    <property type="entry name" value="ABC transporter type 1, transmembrane domain"/>
    <property type="match status" value="1"/>
</dbReference>
<feature type="transmembrane region" description="Helical" evidence="7">
    <location>
        <begin position="168"/>
        <end position="186"/>
    </location>
</feature>
<dbReference type="Gene3D" id="3.40.50.300">
    <property type="entry name" value="P-loop containing nucleotide triphosphate hydrolases"/>
    <property type="match status" value="1"/>
</dbReference>
<dbReference type="InterPro" id="IPR003439">
    <property type="entry name" value="ABC_transporter-like_ATP-bd"/>
</dbReference>
<feature type="domain" description="ABC transmembrane type-1" evidence="9">
    <location>
        <begin position="24"/>
        <end position="311"/>
    </location>
</feature>
<dbReference type="SMART" id="SM00382">
    <property type="entry name" value="AAA"/>
    <property type="match status" value="1"/>
</dbReference>
<dbReference type="Pfam" id="PF00664">
    <property type="entry name" value="ABC_membrane"/>
    <property type="match status" value="1"/>
</dbReference>
<keyword evidence="3" id="KW-0547">Nucleotide-binding</keyword>
<dbReference type="InterPro" id="IPR036640">
    <property type="entry name" value="ABC1_TM_sf"/>
</dbReference>
<reference evidence="10 11" key="1">
    <citation type="submission" date="2019-09" db="EMBL/GenBank/DDBJ databases">
        <authorList>
            <person name="Li Y."/>
        </authorList>
    </citation>
    <scope>NUCLEOTIDE SEQUENCE [LARGE SCALE GENOMIC DNA]</scope>
    <source>
        <strain evidence="10 11">L3-3HA</strain>
    </source>
</reference>
<dbReference type="SUPFAM" id="SSF52540">
    <property type="entry name" value="P-loop containing nucleoside triphosphate hydrolases"/>
    <property type="match status" value="1"/>
</dbReference>
<keyword evidence="5 7" id="KW-1133">Transmembrane helix</keyword>
<organism evidence="10 11">
    <name type="scientific">Affinibrenneria salicis</name>
    <dbReference type="NCBI Taxonomy" id="2590031"/>
    <lineage>
        <taxon>Bacteria</taxon>
        <taxon>Pseudomonadati</taxon>
        <taxon>Pseudomonadota</taxon>
        <taxon>Gammaproteobacteria</taxon>
        <taxon>Enterobacterales</taxon>
        <taxon>Pectobacteriaceae</taxon>
        <taxon>Affinibrenneria</taxon>
    </lineage>
</organism>
<evidence type="ECO:0000259" key="8">
    <source>
        <dbReference type="PROSITE" id="PS50893"/>
    </source>
</evidence>
<name>A0A5J5FPS4_9GAMM</name>
<keyword evidence="11" id="KW-1185">Reference proteome</keyword>
<dbReference type="RefSeq" id="WP_150437896.1">
    <property type="nucleotide sequence ID" value="NZ_VYKJ01000032.1"/>
</dbReference>
<dbReference type="InterPro" id="IPR003593">
    <property type="entry name" value="AAA+_ATPase"/>
</dbReference>